<protein>
    <submittedName>
        <fullName evidence="1">Uncharacterized protein</fullName>
    </submittedName>
</protein>
<proteinExistence type="predicted"/>
<sequence>MRHIFSMGGSLLFCFASKDSASCDNICVFRMVFRPGSWNSPDSLVLDSNPSFLLSNINSHKVSSPLVDTEDVKPRSQLSQSAYSKLIPASTLHLEPCSDVRASSA</sequence>
<name>A0A6A6QV26_9PEZI</name>
<evidence type="ECO:0000313" key="2">
    <source>
        <dbReference type="Proteomes" id="UP000799750"/>
    </source>
</evidence>
<dbReference type="AlphaFoldDB" id="A0A6A6QV26"/>
<dbReference type="EMBL" id="MU004189">
    <property type="protein sequence ID" value="KAF2495573.1"/>
    <property type="molecule type" value="Genomic_DNA"/>
</dbReference>
<dbReference type="Proteomes" id="UP000799750">
    <property type="component" value="Unassembled WGS sequence"/>
</dbReference>
<evidence type="ECO:0000313" key="1">
    <source>
        <dbReference type="EMBL" id="KAF2495573.1"/>
    </source>
</evidence>
<organism evidence="1 2">
    <name type="scientific">Lophium mytilinum</name>
    <dbReference type="NCBI Taxonomy" id="390894"/>
    <lineage>
        <taxon>Eukaryota</taxon>
        <taxon>Fungi</taxon>
        <taxon>Dikarya</taxon>
        <taxon>Ascomycota</taxon>
        <taxon>Pezizomycotina</taxon>
        <taxon>Dothideomycetes</taxon>
        <taxon>Pleosporomycetidae</taxon>
        <taxon>Mytilinidiales</taxon>
        <taxon>Mytilinidiaceae</taxon>
        <taxon>Lophium</taxon>
    </lineage>
</organism>
<gene>
    <name evidence="1" type="ORF">BU16DRAFT_393346</name>
</gene>
<keyword evidence="2" id="KW-1185">Reference proteome</keyword>
<reference evidence="1" key="1">
    <citation type="journal article" date="2020" name="Stud. Mycol.">
        <title>101 Dothideomycetes genomes: a test case for predicting lifestyles and emergence of pathogens.</title>
        <authorList>
            <person name="Haridas S."/>
            <person name="Albert R."/>
            <person name="Binder M."/>
            <person name="Bloem J."/>
            <person name="Labutti K."/>
            <person name="Salamov A."/>
            <person name="Andreopoulos B."/>
            <person name="Baker S."/>
            <person name="Barry K."/>
            <person name="Bills G."/>
            <person name="Bluhm B."/>
            <person name="Cannon C."/>
            <person name="Castanera R."/>
            <person name="Culley D."/>
            <person name="Daum C."/>
            <person name="Ezra D."/>
            <person name="Gonzalez J."/>
            <person name="Henrissat B."/>
            <person name="Kuo A."/>
            <person name="Liang C."/>
            <person name="Lipzen A."/>
            <person name="Lutzoni F."/>
            <person name="Magnuson J."/>
            <person name="Mondo S."/>
            <person name="Nolan M."/>
            <person name="Ohm R."/>
            <person name="Pangilinan J."/>
            <person name="Park H.-J."/>
            <person name="Ramirez L."/>
            <person name="Alfaro M."/>
            <person name="Sun H."/>
            <person name="Tritt A."/>
            <person name="Yoshinaga Y."/>
            <person name="Zwiers L.-H."/>
            <person name="Turgeon B."/>
            <person name="Goodwin S."/>
            <person name="Spatafora J."/>
            <person name="Crous P."/>
            <person name="Grigoriev I."/>
        </authorList>
    </citation>
    <scope>NUCLEOTIDE SEQUENCE</scope>
    <source>
        <strain evidence="1">CBS 269.34</strain>
    </source>
</reference>
<accession>A0A6A6QV26</accession>